<organism evidence="2 3">
    <name type="scientific">Streptomyces luteoverticillatus</name>
    <name type="common">Streptoverticillium luteoverticillatus</name>
    <dbReference type="NCBI Taxonomy" id="66425"/>
    <lineage>
        <taxon>Bacteria</taxon>
        <taxon>Bacillati</taxon>
        <taxon>Actinomycetota</taxon>
        <taxon>Actinomycetes</taxon>
        <taxon>Kitasatosporales</taxon>
        <taxon>Streptomycetaceae</taxon>
        <taxon>Streptomyces</taxon>
    </lineage>
</organism>
<reference evidence="2 3" key="1">
    <citation type="submission" date="2018-12" db="EMBL/GenBank/DDBJ databases">
        <title>The whole draft genome of Streptomyce luteoverticillatus CGMCC 15060.</title>
        <authorList>
            <person name="Feng Z."/>
            <person name="Chen G."/>
            <person name="Zhang J."/>
            <person name="Zhu H."/>
            <person name="Yu X."/>
            <person name="Zhang W."/>
            <person name="Zhang X."/>
        </authorList>
    </citation>
    <scope>NUCLEOTIDE SEQUENCE [LARGE SCALE GENOMIC DNA]</scope>
    <source>
        <strain evidence="2 3">CGMCC 15060</strain>
    </source>
</reference>
<feature type="transmembrane region" description="Helical" evidence="1">
    <location>
        <begin position="203"/>
        <end position="229"/>
    </location>
</feature>
<feature type="transmembrane region" description="Helical" evidence="1">
    <location>
        <begin position="308"/>
        <end position="326"/>
    </location>
</feature>
<dbReference type="AlphaFoldDB" id="A0A3Q9FWA7"/>
<dbReference type="OrthoDB" id="2014935at2"/>
<dbReference type="EMBL" id="CP034587">
    <property type="protein sequence ID" value="AZQ70172.1"/>
    <property type="molecule type" value="Genomic_DNA"/>
</dbReference>
<keyword evidence="1" id="KW-1133">Transmembrane helix</keyword>
<protein>
    <submittedName>
        <fullName evidence="2">ABC transporter permease</fullName>
    </submittedName>
</protein>
<keyword evidence="1" id="KW-0812">Transmembrane</keyword>
<feature type="transmembrane region" description="Helical" evidence="1">
    <location>
        <begin position="31"/>
        <end position="51"/>
    </location>
</feature>
<gene>
    <name evidence="2" type="ORF">EKH77_02140</name>
</gene>
<dbReference type="RefSeq" id="WP_126912737.1">
    <property type="nucleotide sequence ID" value="NZ_CP034587.1"/>
</dbReference>
<feature type="transmembrane region" description="Helical" evidence="1">
    <location>
        <begin position="356"/>
        <end position="377"/>
    </location>
</feature>
<feature type="transmembrane region" description="Helical" evidence="1">
    <location>
        <begin position="472"/>
        <end position="491"/>
    </location>
</feature>
<evidence type="ECO:0000313" key="3">
    <source>
        <dbReference type="Proteomes" id="UP000267900"/>
    </source>
</evidence>
<dbReference type="Proteomes" id="UP000267900">
    <property type="component" value="Chromosome"/>
</dbReference>
<feature type="transmembrane region" description="Helical" evidence="1">
    <location>
        <begin position="406"/>
        <end position="430"/>
    </location>
</feature>
<evidence type="ECO:0000313" key="2">
    <source>
        <dbReference type="EMBL" id="AZQ70172.1"/>
    </source>
</evidence>
<feature type="transmembrane region" description="Helical" evidence="1">
    <location>
        <begin position="166"/>
        <end position="191"/>
    </location>
</feature>
<accession>A0A3Q9FWA7</accession>
<sequence length="543" mass="54085">MSASAASSRPASPRLAGTGTLTRLALRRDRVLLPVWAVTLSLTVAGVASAFESLYATPADRAGVARSTNANASVRALYGPVFGDSTGGLVAWRMAVLGGVLAGIMSLVIVVRHTREEEETGRQELLSAAVVGRRAPLTAALLTALAADGLVAVLVTAGLARAGLPAGGAAALGLAVAGTGLCFAGVAAVTAQLTDTARAARGLAGATVGLAFLLRAAGDAASAGASSPLVWVSPVGWAEQTRAFAGERWWVLALPYAAAGLAAAAAFALAGRRDIGAGLLAGRPGAATAPRHLTGATGLAWRLQRGTLLGWTVGFAVAGTVFGSLIEGAAGLVGDNEGTREIIERMGGREGLADSLLAALTGLLGMVAALYSVGCVLRLRAEETSGRAEPVLAGATGRTRWAAGHLAFAGLGTAVVLLAGGLGMGLAYGVSAGDVGGRLPPVLGAALAQSPAAWVLASVAVLLFGALPRWAVAAWGLAGGCLAIGWLGPALRLPGWVMDLSPFGHLPRLPGAGVSAGPFFWLLGLAAVLTAVGLAAFRRRDMG</sequence>
<feature type="transmembrane region" description="Helical" evidence="1">
    <location>
        <begin position="442"/>
        <end position="465"/>
    </location>
</feature>
<feature type="transmembrane region" description="Helical" evidence="1">
    <location>
        <begin position="135"/>
        <end position="160"/>
    </location>
</feature>
<name>A0A3Q9FWA7_STRLT</name>
<keyword evidence="1" id="KW-0472">Membrane</keyword>
<feature type="transmembrane region" description="Helical" evidence="1">
    <location>
        <begin position="249"/>
        <end position="270"/>
    </location>
</feature>
<feature type="transmembrane region" description="Helical" evidence="1">
    <location>
        <begin position="90"/>
        <end position="114"/>
    </location>
</feature>
<feature type="transmembrane region" description="Helical" evidence="1">
    <location>
        <begin position="511"/>
        <end position="537"/>
    </location>
</feature>
<keyword evidence="3" id="KW-1185">Reference proteome</keyword>
<evidence type="ECO:0000256" key="1">
    <source>
        <dbReference type="SAM" id="Phobius"/>
    </source>
</evidence>
<proteinExistence type="predicted"/>